<keyword evidence="2" id="KW-0488">Methylation</keyword>
<dbReference type="GO" id="GO:0005525">
    <property type="term" value="F:GTP binding"/>
    <property type="evidence" value="ECO:0007669"/>
    <property type="project" value="UniProtKB-KW"/>
</dbReference>
<accession>A0AAW0KS00</accession>
<evidence type="ECO:0000256" key="1">
    <source>
        <dbReference type="ARBA" id="ARBA00006270"/>
    </source>
</evidence>
<dbReference type="AlphaFoldDB" id="A0AAW0KS00"/>
<dbReference type="InterPro" id="IPR001806">
    <property type="entry name" value="Small_GTPase"/>
</dbReference>
<keyword evidence="4" id="KW-0813">Transport</keyword>
<name>A0AAW0KS00_QUESU</name>
<evidence type="ECO:0000256" key="4">
    <source>
        <dbReference type="ARBA" id="ARBA00022927"/>
    </source>
</evidence>
<dbReference type="GO" id="GO:0012505">
    <property type="term" value="C:endomembrane system"/>
    <property type="evidence" value="ECO:0007669"/>
    <property type="project" value="UniProtKB-SubCell"/>
</dbReference>
<dbReference type="PANTHER" id="PTHR47981:SF2">
    <property type="entry name" value="RAS-RELATED PROTEIN RABG3B"/>
    <property type="match status" value="1"/>
</dbReference>
<keyword evidence="5" id="KW-0342">GTP-binding</keyword>
<comment type="caution">
    <text evidence="9">The sequence shown here is derived from an EMBL/GenBank/DDBJ whole genome shotgun (WGS) entry which is preliminary data.</text>
</comment>
<keyword evidence="6" id="KW-0449">Lipoprotein</keyword>
<evidence type="ECO:0000313" key="10">
    <source>
        <dbReference type="Proteomes" id="UP000237347"/>
    </source>
</evidence>
<dbReference type="EMBL" id="PKMF04000254">
    <property type="protein sequence ID" value="KAK7840771.1"/>
    <property type="molecule type" value="Genomic_DNA"/>
</dbReference>
<protein>
    <submittedName>
        <fullName evidence="9">Ras-related protein rab7</fullName>
    </submittedName>
</protein>
<evidence type="ECO:0000256" key="7">
    <source>
        <dbReference type="ARBA" id="ARBA00023289"/>
    </source>
</evidence>
<keyword evidence="10" id="KW-1185">Reference proteome</keyword>
<evidence type="ECO:0000256" key="3">
    <source>
        <dbReference type="ARBA" id="ARBA00022741"/>
    </source>
</evidence>
<keyword evidence="4" id="KW-0653">Protein transport</keyword>
<sequence length="138" mass="15410">MSVRRRTLLKVIVLGDSGVGKTSLMNHIKLQLVPISSAKELQIDDRLVTLQVVNGIWALLYWNFRYGTPQAKSGFKSLGVAFYRGADCCVLAYDVNVMKSMAMMRLIILYCAKSIIKLVSSVVEEALMLHYCCAESET</sequence>
<gene>
    <name evidence="9" type="primary">RAB7_2</name>
    <name evidence="9" type="ORF">CFP56_016204</name>
</gene>
<comment type="similarity">
    <text evidence="1">Belongs to the small GTPase superfamily. Rab family.</text>
</comment>
<evidence type="ECO:0000256" key="8">
    <source>
        <dbReference type="ARBA" id="ARBA00046278"/>
    </source>
</evidence>
<reference evidence="9 10" key="1">
    <citation type="journal article" date="2018" name="Sci. Data">
        <title>The draft genome sequence of cork oak.</title>
        <authorList>
            <person name="Ramos A.M."/>
            <person name="Usie A."/>
            <person name="Barbosa P."/>
            <person name="Barros P.M."/>
            <person name="Capote T."/>
            <person name="Chaves I."/>
            <person name="Simoes F."/>
            <person name="Abreu I."/>
            <person name="Carrasquinho I."/>
            <person name="Faro C."/>
            <person name="Guimaraes J.B."/>
            <person name="Mendonca D."/>
            <person name="Nobrega F."/>
            <person name="Rodrigues L."/>
            <person name="Saibo N.J.M."/>
            <person name="Varela M.C."/>
            <person name="Egas C."/>
            <person name="Matos J."/>
            <person name="Miguel C.M."/>
            <person name="Oliveira M.M."/>
            <person name="Ricardo C.P."/>
            <person name="Goncalves S."/>
        </authorList>
    </citation>
    <scope>NUCLEOTIDE SEQUENCE [LARGE SCALE GENOMIC DNA]</scope>
    <source>
        <strain evidence="10">cv. HL8</strain>
    </source>
</reference>
<dbReference type="SUPFAM" id="SSF52540">
    <property type="entry name" value="P-loop containing nucleoside triphosphate hydrolases"/>
    <property type="match status" value="1"/>
</dbReference>
<evidence type="ECO:0000313" key="9">
    <source>
        <dbReference type="EMBL" id="KAK7840771.1"/>
    </source>
</evidence>
<proteinExistence type="inferred from homology"/>
<dbReference type="Proteomes" id="UP000237347">
    <property type="component" value="Unassembled WGS sequence"/>
</dbReference>
<evidence type="ECO:0000256" key="5">
    <source>
        <dbReference type="ARBA" id="ARBA00023134"/>
    </source>
</evidence>
<dbReference type="GO" id="GO:0003924">
    <property type="term" value="F:GTPase activity"/>
    <property type="evidence" value="ECO:0007669"/>
    <property type="project" value="InterPro"/>
</dbReference>
<dbReference type="Pfam" id="PF00071">
    <property type="entry name" value="Ras"/>
    <property type="match status" value="1"/>
</dbReference>
<dbReference type="PROSITE" id="PS51419">
    <property type="entry name" value="RAB"/>
    <property type="match status" value="1"/>
</dbReference>
<dbReference type="GO" id="GO:0005774">
    <property type="term" value="C:vacuolar membrane"/>
    <property type="evidence" value="ECO:0007669"/>
    <property type="project" value="TreeGrafter"/>
</dbReference>
<organism evidence="9 10">
    <name type="scientific">Quercus suber</name>
    <name type="common">Cork oak</name>
    <dbReference type="NCBI Taxonomy" id="58331"/>
    <lineage>
        <taxon>Eukaryota</taxon>
        <taxon>Viridiplantae</taxon>
        <taxon>Streptophyta</taxon>
        <taxon>Embryophyta</taxon>
        <taxon>Tracheophyta</taxon>
        <taxon>Spermatophyta</taxon>
        <taxon>Magnoliopsida</taxon>
        <taxon>eudicotyledons</taxon>
        <taxon>Gunneridae</taxon>
        <taxon>Pentapetalae</taxon>
        <taxon>rosids</taxon>
        <taxon>fabids</taxon>
        <taxon>Fagales</taxon>
        <taxon>Fagaceae</taxon>
        <taxon>Quercus</taxon>
    </lineage>
</organism>
<keyword evidence="7" id="KW-0636">Prenylation</keyword>
<comment type="subcellular location">
    <subcellularLocation>
        <location evidence="8">Endomembrane system</location>
        <topology evidence="8">Lipid-anchor</topology>
        <orientation evidence="8">Cytoplasmic side</orientation>
    </subcellularLocation>
</comment>
<keyword evidence="3" id="KW-0547">Nucleotide-binding</keyword>
<dbReference type="PANTHER" id="PTHR47981">
    <property type="entry name" value="RAB FAMILY"/>
    <property type="match status" value="1"/>
</dbReference>
<dbReference type="SMART" id="SM00175">
    <property type="entry name" value="RAB"/>
    <property type="match status" value="1"/>
</dbReference>
<dbReference type="Gene3D" id="3.40.50.300">
    <property type="entry name" value="P-loop containing nucleotide triphosphate hydrolases"/>
    <property type="match status" value="1"/>
</dbReference>
<evidence type="ECO:0000256" key="2">
    <source>
        <dbReference type="ARBA" id="ARBA00022481"/>
    </source>
</evidence>
<evidence type="ECO:0000256" key="6">
    <source>
        <dbReference type="ARBA" id="ARBA00023288"/>
    </source>
</evidence>
<dbReference type="GO" id="GO:0015031">
    <property type="term" value="P:protein transport"/>
    <property type="evidence" value="ECO:0007669"/>
    <property type="project" value="UniProtKB-KW"/>
</dbReference>
<dbReference type="InterPro" id="IPR027417">
    <property type="entry name" value="P-loop_NTPase"/>
</dbReference>